<dbReference type="AlphaFoldDB" id="A0A914GZM3"/>
<keyword evidence="2" id="KW-1185">Reference proteome</keyword>
<reference evidence="3" key="1">
    <citation type="submission" date="2022-11" db="UniProtKB">
        <authorList>
            <consortium name="WormBaseParasite"/>
        </authorList>
    </citation>
    <scope>IDENTIFICATION</scope>
</reference>
<sequence length="118" mass="14199">MSLKINIFAILTEYEKLEEKIGWSNEDQQKLVSIDQFLLMQSDQKALLQRLNALEQNQTQFNERGRQLNNFLEQFVEKKNKKFEEQKEMDKRMLQKQMDELGNSRKKRNESNEGRTDL</sequence>
<evidence type="ECO:0000313" key="3">
    <source>
        <dbReference type="WBParaSite" id="Gr19_v10_g12277.t1"/>
    </source>
</evidence>
<feature type="region of interest" description="Disordered" evidence="1">
    <location>
        <begin position="83"/>
        <end position="118"/>
    </location>
</feature>
<organism evidence="2 3">
    <name type="scientific">Globodera rostochiensis</name>
    <name type="common">Golden nematode worm</name>
    <name type="synonym">Heterodera rostochiensis</name>
    <dbReference type="NCBI Taxonomy" id="31243"/>
    <lineage>
        <taxon>Eukaryota</taxon>
        <taxon>Metazoa</taxon>
        <taxon>Ecdysozoa</taxon>
        <taxon>Nematoda</taxon>
        <taxon>Chromadorea</taxon>
        <taxon>Rhabditida</taxon>
        <taxon>Tylenchina</taxon>
        <taxon>Tylenchomorpha</taxon>
        <taxon>Tylenchoidea</taxon>
        <taxon>Heteroderidae</taxon>
        <taxon>Heteroderinae</taxon>
        <taxon>Globodera</taxon>
    </lineage>
</organism>
<name>A0A914GZM3_GLORO</name>
<dbReference type="Proteomes" id="UP000887572">
    <property type="component" value="Unplaced"/>
</dbReference>
<evidence type="ECO:0000256" key="1">
    <source>
        <dbReference type="SAM" id="MobiDB-lite"/>
    </source>
</evidence>
<protein>
    <submittedName>
        <fullName evidence="3">Uncharacterized protein</fullName>
    </submittedName>
</protein>
<dbReference type="WBParaSite" id="Gr19_v10_g12277.t1">
    <property type="protein sequence ID" value="Gr19_v10_g12277.t1"/>
    <property type="gene ID" value="Gr19_v10_g12277"/>
</dbReference>
<proteinExistence type="predicted"/>
<evidence type="ECO:0000313" key="2">
    <source>
        <dbReference type="Proteomes" id="UP000887572"/>
    </source>
</evidence>
<accession>A0A914GZM3</accession>